<keyword evidence="1 2" id="KW-0539">Nucleus</keyword>
<gene>
    <name evidence="5" type="ORF">BT62DRAFT_592553</name>
</gene>
<evidence type="ECO:0000259" key="4">
    <source>
        <dbReference type="PROSITE" id="PS51037"/>
    </source>
</evidence>
<evidence type="ECO:0000313" key="6">
    <source>
        <dbReference type="Proteomes" id="UP000812287"/>
    </source>
</evidence>
<feature type="domain" description="YEATS" evidence="4">
    <location>
        <begin position="331"/>
        <end position="504"/>
    </location>
</feature>
<dbReference type="Proteomes" id="UP000812287">
    <property type="component" value="Unassembled WGS sequence"/>
</dbReference>
<evidence type="ECO:0000256" key="3">
    <source>
        <dbReference type="SAM" id="MobiDB-lite"/>
    </source>
</evidence>
<organism evidence="5 6">
    <name type="scientific">Guyanagaster necrorhizus</name>
    <dbReference type="NCBI Taxonomy" id="856835"/>
    <lineage>
        <taxon>Eukaryota</taxon>
        <taxon>Fungi</taxon>
        <taxon>Dikarya</taxon>
        <taxon>Basidiomycota</taxon>
        <taxon>Agaricomycotina</taxon>
        <taxon>Agaricomycetes</taxon>
        <taxon>Agaricomycetidae</taxon>
        <taxon>Agaricales</taxon>
        <taxon>Marasmiineae</taxon>
        <taxon>Physalacriaceae</taxon>
        <taxon>Guyanagaster</taxon>
    </lineage>
</organism>
<accession>A0A9P7VZE9</accession>
<dbReference type="Pfam" id="PF22951">
    <property type="entry name" value="3HBD"/>
    <property type="match status" value="1"/>
</dbReference>
<dbReference type="InterPro" id="IPR058706">
    <property type="entry name" value="zf-C2H2_AHC1-like"/>
</dbReference>
<evidence type="ECO:0000256" key="2">
    <source>
        <dbReference type="PROSITE-ProRule" id="PRU00376"/>
    </source>
</evidence>
<proteinExistence type="predicted"/>
<sequence length="887" mass="98566">MFSENIQTLEGNEVDEQHLREILLPEIQLEIDLRNRLTQTVESRITWATLLQGSLSKGGSLGNDSATFKMAALDALSAIEEPSKLFLDHETIHKASFASLIPTAVPPGRKNRPLPRESRATRSRQNSRFLYIRTDNQTNILTCPECQRTQFSSIQGLYNHARIAHRLEWGNHDDCVRACSVPRNDLDLSDGVEVTLTLLGVRGLFERAVEEPSPLLLLDTMDVDEPVPDPEVTNHIRQTLGVHAETFALASVLGKEVKRREIRARNEDEDVDIDGLANKRLRWHMPRIHTSSAKLEPPREETVHAPTTVHEAKVFVPESVGRLSILGVQPSSSRFHITARVIVMDRSLHLPAGMRPEEATYTHKWMLSVQAPSYSIDITTILSRITVTSLSDCHTFSPLIVAQPPFVVMGVAARPFLARVELLFSHARGQDPEGQKFILEHWVDVSLFFGPSGSLSCTDHIYQLASARSSKLPVEGEQQVVDIELDKETVFLPAKTNYVAVDDKEHWQQEISVDPTDFSIPGNLISMAIVDHPSTSSKNISETAKLPKTAPSAELGYPMVLRELLPNFPVTLEGVIPKRGVAPPTVPYTLVASSDEFHELVLGRRKAIEWGRASAIREAYTEVVKETHRELELDRLSTADVFCWLEAEGLFLRTKSPLAAKQQPQATERLHAERWCTCCGLVSRVHSNNKSGGDSFACNIIPSEWQISRMPLINLHKILATPQTLSLSCPTGTHDERNWSNAQIVQASNPNLLLSIKEVIRVLNLPAFLSNEGSSSIFPIDTVGRDASEVTQAFAPYGVLALVAECFITKLVLGGLDISSRFQHRSPSRRRLLTPMHVAQGLVVGKNRDQTGLAMFYALARIGRQMESEGADVKTSNTFTTRGESLV</sequence>
<evidence type="ECO:0000313" key="5">
    <source>
        <dbReference type="EMBL" id="KAG7449575.1"/>
    </source>
</evidence>
<name>A0A9P7VZE9_9AGAR</name>
<comment type="subcellular location">
    <subcellularLocation>
        <location evidence="2">Nucleus</location>
    </subcellularLocation>
</comment>
<dbReference type="InterPro" id="IPR055127">
    <property type="entry name" value="YEATS2_3HBD"/>
</dbReference>
<dbReference type="OrthoDB" id="1741717at2759"/>
<protein>
    <recommendedName>
        <fullName evidence="4">YEATS domain-containing protein</fullName>
    </recommendedName>
</protein>
<dbReference type="EMBL" id="MU250527">
    <property type="protein sequence ID" value="KAG7449575.1"/>
    <property type="molecule type" value="Genomic_DNA"/>
</dbReference>
<dbReference type="InterPro" id="IPR055129">
    <property type="entry name" value="YEATS_dom"/>
</dbReference>
<dbReference type="InterPro" id="IPR038704">
    <property type="entry name" value="YEAST_sf"/>
</dbReference>
<dbReference type="Gene3D" id="2.60.40.1970">
    <property type="entry name" value="YEATS domain"/>
    <property type="match status" value="1"/>
</dbReference>
<dbReference type="AlphaFoldDB" id="A0A9P7VZE9"/>
<dbReference type="RefSeq" id="XP_043043075.1">
    <property type="nucleotide sequence ID" value="XM_043181536.1"/>
</dbReference>
<dbReference type="Pfam" id="PF25909">
    <property type="entry name" value="zf-C2H2_AHC1"/>
    <property type="match status" value="1"/>
</dbReference>
<comment type="caution">
    <text evidence="5">The sequence shown here is derived from an EMBL/GenBank/DDBJ whole genome shotgun (WGS) entry which is preliminary data.</text>
</comment>
<dbReference type="GO" id="GO:0005634">
    <property type="term" value="C:nucleus"/>
    <property type="evidence" value="ECO:0007669"/>
    <property type="project" value="UniProtKB-SubCell"/>
</dbReference>
<feature type="region of interest" description="Disordered" evidence="3">
    <location>
        <begin position="104"/>
        <end position="125"/>
    </location>
</feature>
<dbReference type="PROSITE" id="PS51037">
    <property type="entry name" value="YEATS"/>
    <property type="match status" value="1"/>
</dbReference>
<keyword evidence="6" id="KW-1185">Reference proteome</keyword>
<reference evidence="5" key="1">
    <citation type="submission" date="2020-11" db="EMBL/GenBank/DDBJ databases">
        <title>Adaptations for nitrogen fixation in a non-lichenized fungal sporocarp promotes dispersal by wood-feeding termites.</title>
        <authorList>
            <consortium name="DOE Joint Genome Institute"/>
            <person name="Koch R.A."/>
            <person name="Yoon G."/>
            <person name="Arayal U."/>
            <person name="Lail K."/>
            <person name="Amirebrahimi M."/>
            <person name="Labutti K."/>
            <person name="Lipzen A."/>
            <person name="Riley R."/>
            <person name="Barry K."/>
            <person name="Henrissat B."/>
            <person name="Grigoriev I.V."/>
            <person name="Herr J.R."/>
            <person name="Aime M.C."/>
        </authorList>
    </citation>
    <scope>NUCLEOTIDE SEQUENCE</scope>
    <source>
        <strain evidence="5">MCA 3950</strain>
    </source>
</reference>
<dbReference type="GeneID" id="66103832"/>
<evidence type="ECO:0000256" key="1">
    <source>
        <dbReference type="ARBA" id="ARBA00023242"/>
    </source>
</evidence>